<comment type="similarity">
    <text evidence="2 10">Belongs to the outer membrane factor (OMF) (TC 1.B.17) family.</text>
</comment>
<evidence type="ECO:0000313" key="13">
    <source>
        <dbReference type="Proteomes" id="UP001165678"/>
    </source>
</evidence>
<dbReference type="NCBIfam" id="TIGR01845">
    <property type="entry name" value="outer_NodT"/>
    <property type="match status" value="1"/>
</dbReference>
<evidence type="ECO:0000256" key="3">
    <source>
        <dbReference type="ARBA" id="ARBA00022452"/>
    </source>
</evidence>
<keyword evidence="8 10" id="KW-0449">Lipoprotein</keyword>
<dbReference type="SUPFAM" id="SSF56954">
    <property type="entry name" value="Outer membrane efflux proteins (OEP)"/>
    <property type="match status" value="1"/>
</dbReference>
<comment type="subcellular location">
    <subcellularLocation>
        <location evidence="10">Cell outer membrane</location>
        <topology evidence="10">Lipid-anchor</topology>
    </subcellularLocation>
    <subcellularLocation>
        <location evidence="1">Membrane</location>
    </subcellularLocation>
</comment>
<keyword evidence="7 10" id="KW-0564">Palmitate</keyword>
<evidence type="ECO:0000256" key="5">
    <source>
        <dbReference type="ARBA" id="ARBA00022729"/>
    </source>
</evidence>
<sequence>MMAPYEQAVIWRENKVINAFYHKQGSACAGPWAIMALSMALLSGCAGYAGIEPQGSITSPDTVKAEKTFSSVPLSPAAWPDRQWWKRFDDPTLDALIKQALDNSPDLEVARARLRKANAQAGIAEAARYPTLDASASMSRSRVSEVDDPMGQGGFYSTNRSVMLNFSYDVDLWGGNRAAWEAALGQARAENIDYRARLLSLSTSVAQAYIKLNDAYTRQDLARRNLERTRRIARINQELSQGGLQNEAPRLQASSSVSSAEQSLAGAEQQLQSARLSLAELIGKGPDAAMDLPKPSPLIELPVALPSSLPAELLGRRPDIVAARWRVEAASKNVKATKTRFYPNINLSAMIGFKSYLGNYMFSEGAEAGSVSPAISLPVFEGGKLRANLESTEADYDMAVGKYNQTLLAALNQVADTLNALSGYAIQVKAARDAESSARQGYHLASERYHAGLTSYLQVLSTQQQLLNAEQTLADIRAQQQQTAVKLIQALGGGFKGDSMHLDHEEGLISGPAVPDVLTPAVGAGSTSP</sequence>
<dbReference type="GO" id="GO:0009279">
    <property type="term" value="C:cell outer membrane"/>
    <property type="evidence" value="ECO:0007669"/>
    <property type="project" value="UniProtKB-SubCell"/>
</dbReference>
<dbReference type="Gene3D" id="1.20.1600.10">
    <property type="entry name" value="Outer membrane efflux proteins (OEP)"/>
    <property type="match status" value="1"/>
</dbReference>
<dbReference type="RefSeq" id="WP_250936331.1">
    <property type="nucleotide sequence ID" value="NZ_JAMLJK010000001.1"/>
</dbReference>
<evidence type="ECO:0000256" key="1">
    <source>
        <dbReference type="ARBA" id="ARBA00004370"/>
    </source>
</evidence>
<evidence type="ECO:0000256" key="8">
    <source>
        <dbReference type="ARBA" id="ARBA00023288"/>
    </source>
</evidence>
<dbReference type="InterPro" id="IPR003423">
    <property type="entry name" value="OMP_efflux"/>
</dbReference>
<dbReference type="PANTHER" id="PTHR30203:SF20">
    <property type="entry name" value="MULTIDRUG RESISTANCE OUTER MEMBRANE PROTEIN MDTP-RELATED"/>
    <property type="match status" value="1"/>
</dbReference>
<accession>A0AA41ZJZ1</accession>
<keyword evidence="3 10" id="KW-1134">Transmembrane beta strand</keyword>
<evidence type="ECO:0000313" key="12">
    <source>
        <dbReference type="EMBL" id="MCX2522988.1"/>
    </source>
</evidence>
<keyword evidence="5" id="KW-0732">Signal</keyword>
<dbReference type="GO" id="GO:0015562">
    <property type="term" value="F:efflux transmembrane transporter activity"/>
    <property type="evidence" value="ECO:0007669"/>
    <property type="project" value="InterPro"/>
</dbReference>
<organism evidence="12 13">
    <name type="scientific">Larsenimonas rhizosphaerae</name>
    <dbReference type="NCBI Taxonomy" id="2944682"/>
    <lineage>
        <taxon>Bacteria</taxon>
        <taxon>Pseudomonadati</taxon>
        <taxon>Pseudomonadota</taxon>
        <taxon>Gammaproteobacteria</taxon>
        <taxon>Oceanospirillales</taxon>
        <taxon>Halomonadaceae</taxon>
        <taxon>Larsenimonas</taxon>
    </lineage>
</organism>
<evidence type="ECO:0000256" key="9">
    <source>
        <dbReference type="ARBA" id="ARBA00037313"/>
    </source>
</evidence>
<name>A0AA41ZJZ1_9GAMM</name>
<dbReference type="Pfam" id="PF02321">
    <property type="entry name" value="OEP"/>
    <property type="match status" value="2"/>
</dbReference>
<dbReference type="AlphaFoldDB" id="A0AA41ZJZ1"/>
<feature type="region of interest" description="Disordered" evidence="11">
    <location>
        <begin position="243"/>
        <end position="264"/>
    </location>
</feature>
<feature type="compositionally biased region" description="Low complexity" evidence="11">
    <location>
        <begin position="251"/>
        <end position="264"/>
    </location>
</feature>
<dbReference type="EMBL" id="JAPIVE010000001">
    <property type="protein sequence ID" value="MCX2522988.1"/>
    <property type="molecule type" value="Genomic_DNA"/>
</dbReference>
<keyword evidence="13" id="KW-1185">Reference proteome</keyword>
<comment type="caution">
    <text evidence="12">The sequence shown here is derived from an EMBL/GenBank/DDBJ whole genome shotgun (WGS) entry which is preliminary data.</text>
</comment>
<comment type="function">
    <text evidence="9">Could be involved in resistance to puromycin, acriflavine and tetraphenylarsonium chloride.</text>
</comment>
<evidence type="ECO:0000256" key="4">
    <source>
        <dbReference type="ARBA" id="ARBA00022692"/>
    </source>
</evidence>
<evidence type="ECO:0000256" key="10">
    <source>
        <dbReference type="RuleBase" id="RU362097"/>
    </source>
</evidence>
<gene>
    <name evidence="12" type="ORF">OQ287_01910</name>
</gene>
<dbReference type="Proteomes" id="UP001165678">
    <property type="component" value="Unassembled WGS sequence"/>
</dbReference>
<keyword evidence="4 10" id="KW-0812">Transmembrane</keyword>
<proteinExistence type="inferred from homology"/>
<protein>
    <submittedName>
        <fullName evidence="12">Efflux transporter outer membrane subunit</fullName>
    </submittedName>
</protein>
<evidence type="ECO:0000256" key="6">
    <source>
        <dbReference type="ARBA" id="ARBA00023136"/>
    </source>
</evidence>
<dbReference type="Gene3D" id="2.20.200.10">
    <property type="entry name" value="Outer membrane efflux proteins (OEP)"/>
    <property type="match status" value="1"/>
</dbReference>
<evidence type="ECO:0000256" key="7">
    <source>
        <dbReference type="ARBA" id="ARBA00023139"/>
    </source>
</evidence>
<dbReference type="PANTHER" id="PTHR30203">
    <property type="entry name" value="OUTER MEMBRANE CATION EFFLUX PROTEIN"/>
    <property type="match status" value="1"/>
</dbReference>
<dbReference type="InterPro" id="IPR010131">
    <property type="entry name" value="MdtP/NodT-like"/>
</dbReference>
<evidence type="ECO:0000256" key="11">
    <source>
        <dbReference type="SAM" id="MobiDB-lite"/>
    </source>
</evidence>
<evidence type="ECO:0000256" key="2">
    <source>
        <dbReference type="ARBA" id="ARBA00007613"/>
    </source>
</evidence>
<reference evidence="12" key="1">
    <citation type="submission" date="2022-11" db="EMBL/GenBank/DDBJ databases">
        <title>Larsenimonas rhizosphaerae sp. nov., isolated from a tidal mudflat.</title>
        <authorList>
            <person name="Lee S.D."/>
            <person name="Kim I.S."/>
        </authorList>
    </citation>
    <scope>NUCLEOTIDE SEQUENCE</scope>
    <source>
        <strain evidence="12">GH2-1</strain>
    </source>
</reference>
<keyword evidence="6 10" id="KW-0472">Membrane</keyword>